<keyword evidence="2" id="KW-1185">Reference proteome</keyword>
<evidence type="ECO:0000313" key="1">
    <source>
        <dbReference type="EMBL" id="TDC25330.1"/>
    </source>
</evidence>
<dbReference type="EMBL" id="SMKA01000125">
    <property type="protein sequence ID" value="TDC25330.1"/>
    <property type="molecule type" value="Genomic_DNA"/>
</dbReference>
<gene>
    <name evidence="1" type="ORF">E1261_24485</name>
</gene>
<dbReference type="RefSeq" id="WP_132410314.1">
    <property type="nucleotide sequence ID" value="NZ_SMKA01000125.1"/>
</dbReference>
<dbReference type="Proteomes" id="UP000295075">
    <property type="component" value="Unassembled WGS sequence"/>
</dbReference>
<proteinExistence type="predicted"/>
<reference evidence="1 2" key="1">
    <citation type="submission" date="2019-03" db="EMBL/GenBank/DDBJ databases">
        <title>Draft genome sequences of novel Actinobacteria.</title>
        <authorList>
            <person name="Sahin N."/>
            <person name="Ay H."/>
            <person name="Saygin H."/>
        </authorList>
    </citation>
    <scope>NUCLEOTIDE SEQUENCE [LARGE SCALE GENOMIC DNA]</scope>
    <source>
        <strain evidence="1 2">JCM 30547</strain>
    </source>
</reference>
<accession>A0A4R4PSJ5</accession>
<dbReference type="AlphaFoldDB" id="A0A4R4PSJ5"/>
<organism evidence="1 2">
    <name type="scientific">Kribbella albertanoniae</name>
    <dbReference type="NCBI Taxonomy" id="1266829"/>
    <lineage>
        <taxon>Bacteria</taxon>
        <taxon>Bacillati</taxon>
        <taxon>Actinomycetota</taxon>
        <taxon>Actinomycetes</taxon>
        <taxon>Propionibacteriales</taxon>
        <taxon>Kribbellaceae</taxon>
        <taxon>Kribbella</taxon>
    </lineage>
</organism>
<dbReference type="OrthoDB" id="2989479at2"/>
<sequence>MNDDPVTITLTHDQALVLSDWLYEAMMKSDRLGSIITDRAVWSPIYTITGALDTTLPELFAADYADRLAAARARLLVLLGPGDASIEEAPEP</sequence>
<comment type="caution">
    <text evidence="1">The sequence shown here is derived from an EMBL/GenBank/DDBJ whole genome shotgun (WGS) entry which is preliminary data.</text>
</comment>
<name>A0A4R4PSJ5_9ACTN</name>
<evidence type="ECO:0000313" key="2">
    <source>
        <dbReference type="Proteomes" id="UP000295075"/>
    </source>
</evidence>
<protein>
    <submittedName>
        <fullName evidence="1">Uncharacterized protein</fullName>
    </submittedName>
</protein>